<dbReference type="Gene3D" id="1.10.238.10">
    <property type="entry name" value="EF-hand"/>
    <property type="match status" value="1"/>
</dbReference>
<evidence type="ECO:0008006" key="4">
    <source>
        <dbReference type="Google" id="ProtNLM"/>
    </source>
</evidence>
<evidence type="ECO:0000313" key="3">
    <source>
        <dbReference type="Proteomes" id="UP000195807"/>
    </source>
</evidence>
<gene>
    <name evidence="2" type="ORF">A9D14_07880</name>
</gene>
<evidence type="ECO:0000313" key="2">
    <source>
        <dbReference type="EMBL" id="ARU17340.1"/>
    </source>
</evidence>
<dbReference type="STRING" id="450378.GCA_001661675_01578"/>
<sequence length="158" mass="17535">MNRMLIGAFGALLLVAIGVFWWQGRAVESPAAPLPEAEEAAARPADPEALPAADVGDMQGPALPKAVELTREQQRFFRYDRNRDLEITRNEMLSTRVEAFRKLDADGNNLLTFEEWAVTTVDRFEKMDGDSNQRLTPAEFATSAPKRRPAKPASKCAC</sequence>
<feature type="region of interest" description="Disordered" evidence="1">
    <location>
        <begin position="128"/>
        <end position="158"/>
    </location>
</feature>
<organism evidence="2 3">
    <name type="scientific">Croceicoccus marinus</name>
    <dbReference type="NCBI Taxonomy" id="450378"/>
    <lineage>
        <taxon>Bacteria</taxon>
        <taxon>Pseudomonadati</taxon>
        <taxon>Pseudomonadota</taxon>
        <taxon>Alphaproteobacteria</taxon>
        <taxon>Sphingomonadales</taxon>
        <taxon>Erythrobacteraceae</taxon>
        <taxon>Croceicoccus</taxon>
    </lineage>
</organism>
<accession>A0A1Z1FF30</accession>
<reference evidence="2 3" key="1">
    <citation type="submission" date="2017-01" db="EMBL/GenBank/DDBJ databases">
        <title>Complete genome sequence of esterase-producing bacterium Croceicoccus marinus E4A9.</title>
        <authorList>
            <person name="Wu Y.-H."/>
            <person name="Cheng H."/>
            <person name="Xu L."/>
            <person name="Huo Y.-Y."/>
            <person name="Wang C.-S."/>
            <person name="Xu X.-W."/>
        </authorList>
    </citation>
    <scope>NUCLEOTIDE SEQUENCE [LARGE SCALE GENOMIC DNA]</scope>
    <source>
        <strain evidence="2 3">E4A9</strain>
    </source>
</reference>
<dbReference type="Proteomes" id="UP000195807">
    <property type="component" value="Chromosome"/>
</dbReference>
<dbReference type="PROSITE" id="PS00018">
    <property type="entry name" value="EF_HAND_1"/>
    <property type="match status" value="1"/>
</dbReference>
<feature type="region of interest" description="Disordered" evidence="1">
    <location>
        <begin position="33"/>
        <end position="65"/>
    </location>
</feature>
<dbReference type="EMBL" id="CP019602">
    <property type="protein sequence ID" value="ARU17340.1"/>
    <property type="molecule type" value="Genomic_DNA"/>
</dbReference>
<evidence type="ECO:0000256" key="1">
    <source>
        <dbReference type="SAM" id="MobiDB-lite"/>
    </source>
</evidence>
<dbReference type="InterPro" id="IPR011992">
    <property type="entry name" value="EF-hand-dom_pair"/>
</dbReference>
<dbReference type="RefSeq" id="WP_066848592.1">
    <property type="nucleotide sequence ID" value="NZ_CP019602.1"/>
</dbReference>
<dbReference type="SUPFAM" id="SSF47473">
    <property type="entry name" value="EF-hand"/>
    <property type="match status" value="1"/>
</dbReference>
<protein>
    <recommendedName>
        <fullName evidence="4">EF-hand domain-containing protein</fullName>
    </recommendedName>
</protein>
<name>A0A1Z1FF30_9SPHN</name>
<dbReference type="InterPro" id="IPR018247">
    <property type="entry name" value="EF_Hand_1_Ca_BS"/>
</dbReference>
<dbReference type="AlphaFoldDB" id="A0A1Z1FF30"/>
<dbReference type="KEGG" id="cman:A9D14_07880"/>
<proteinExistence type="predicted"/>
<feature type="compositionally biased region" description="Low complexity" evidence="1">
    <location>
        <begin position="42"/>
        <end position="54"/>
    </location>
</feature>
<dbReference type="OrthoDB" id="7391686at2"/>
<keyword evidence="3" id="KW-1185">Reference proteome</keyword>